<keyword evidence="2" id="KW-1003">Cell membrane</keyword>
<feature type="domain" description="GGDEF" evidence="8">
    <location>
        <begin position="426"/>
        <end position="552"/>
    </location>
</feature>
<dbReference type="GO" id="GO:0007165">
    <property type="term" value="P:signal transduction"/>
    <property type="evidence" value="ECO:0007669"/>
    <property type="project" value="InterPro"/>
</dbReference>
<dbReference type="CDD" id="cd06225">
    <property type="entry name" value="HAMP"/>
    <property type="match status" value="1"/>
</dbReference>
<evidence type="ECO:0000259" key="7">
    <source>
        <dbReference type="PROSITE" id="PS50885"/>
    </source>
</evidence>
<dbReference type="PROSITE" id="PS50887">
    <property type="entry name" value="GGDEF"/>
    <property type="match status" value="1"/>
</dbReference>
<evidence type="ECO:0000313" key="9">
    <source>
        <dbReference type="EMBL" id="SDC75227.1"/>
    </source>
</evidence>
<dbReference type="SMART" id="SM00267">
    <property type="entry name" value="GGDEF"/>
    <property type="match status" value="1"/>
</dbReference>
<dbReference type="PANTHER" id="PTHR45138:SF9">
    <property type="entry name" value="DIGUANYLATE CYCLASE DGCM-RELATED"/>
    <property type="match status" value="1"/>
</dbReference>
<evidence type="ECO:0000256" key="6">
    <source>
        <dbReference type="SAM" id="Phobius"/>
    </source>
</evidence>
<dbReference type="InterPro" id="IPR050469">
    <property type="entry name" value="Diguanylate_Cyclase"/>
</dbReference>
<dbReference type="EMBL" id="FMYW01000020">
    <property type="protein sequence ID" value="SDC75227.1"/>
    <property type="molecule type" value="Genomic_DNA"/>
</dbReference>
<name>A0A1G6P729_9FIRM</name>
<proteinExistence type="predicted"/>
<dbReference type="CDD" id="cd01949">
    <property type="entry name" value="GGDEF"/>
    <property type="match status" value="1"/>
</dbReference>
<keyword evidence="4 6" id="KW-1133">Transmembrane helix</keyword>
<keyword evidence="3 6" id="KW-0812">Transmembrane</keyword>
<dbReference type="Proteomes" id="UP000198943">
    <property type="component" value="Unassembled WGS sequence"/>
</dbReference>
<dbReference type="OrthoDB" id="9804955at2"/>
<evidence type="ECO:0000256" key="1">
    <source>
        <dbReference type="ARBA" id="ARBA00004651"/>
    </source>
</evidence>
<dbReference type="PANTHER" id="PTHR45138">
    <property type="entry name" value="REGULATORY COMPONENTS OF SENSORY TRANSDUCTION SYSTEM"/>
    <property type="match status" value="1"/>
</dbReference>
<keyword evidence="5 6" id="KW-0472">Membrane</keyword>
<feature type="transmembrane region" description="Helical" evidence="6">
    <location>
        <begin position="9"/>
        <end position="30"/>
    </location>
</feature>
<dbReference type="GO" id="GO:0052621">
    <property type="term" value="F:diguanylate cyclase activity"/>
    <property type="evidence" value="ECO:0007669"/>
    <property type="project" value="TreeGrafter"/>
</dbReference>
<dbReference type="InterPro" id="IPR003660">
    <property type="entry name" value="HAMP_dom"/>
</dbReference>
<evidence type="ECO:0000256" key="3">
    <source>
        <dbReference type="ARBA" id="ARBA00022692"/>
    </source>
</evidence>
<feature type="transmembrane region" description="Helical" evidence="6">
    <location>
        <begin position="314"/>
        <end position="336"/>
    </location>
</feature>
<protein>
    <submittedName>
        <fullName evidence="9">Diguanylate cyclase (GGDEF) domain-containing protein</fullName>
    </submittedName>
</protein>
<dbReference type="Pfam" id="PF00990">
    <property type="entry name" value="GGDEF"/>
    <property type="match status" value="1"/>
</dbReference>
<evidence type="ECO:0000256" key="5">
    <source>
        <dbReference type="ARBA" id="ARBA00023136"/>
    </source>
</evidence>
<evidence type="ECO:0000256" key="2">
    <source>
        <dbReference type="ARBA" id="ARBA00022475"/>
    </source>
</evidence>
<dbReference type="GO" id="GO:0005886">
    <property type="term" value="C:plasma membrane"/>
    <property type="evidence" value="ECO:0007669"/>
    <property type="project" value="UniProtKB-SubCell"/>
</dbReference>
<dbReference type="InterPro" id="IPR029787">
    <property type="entry name" value="Nucleotide_cyclase"/>
</dbReference>
<dbReference type="NCBIfam" id="TIGR00254">
    <property type="entry name" value="GGDEF"/>
    <property type="match status" value="1"/>
</dbReference>
<sequence>MNSIRQKFTVLNLVIIFLCTFIVGGAGLWFTSRSQKEYSDEILQLTCRQESSFLNDEFTDIQRSIGIFADQATDRMPPVDVIRSNAAVRRQYVSEMEKLMGDIVRHSKGVVCYYLRITPELADEVTGDGGFFYTKKKRVETFIKQPLTKILDFDPNDVEHVGWFYAPKAAGKPIWMEPYYNKNIDMDMISYVTPLYKDGRFIGVVGMDMDFGLIVNDVSVISPYKTGYTSLVSREGKFYYHPVYDPGSTVLDYSKELQELVNDLKYYGGGGRPKTYSYMNKGKEKKLVFSRLQNDMVLLLSVEANEIEAAQNSMFRITAITAIVMALLAAIINLIVSTRITRPLKALSQAAEQIAEGNLDVELPRPTHDEVGVLTRSFDVTVQNLKKYISGMRYKAYSDPLTHVKNKNAYELEKERLERQMQMGDAKFALLMLDTNDLKEINDTYGHDHGDEYLLACCQLICRVFDHSPVFRIGGDEFLVLLENEDYEHREELVELFNRLAAKTLQEPRAWNRVSVAKGLAVCEPSDTSPEDVLRRADHAMYQDKKAMKENG</sequence>
<organism evidence="9 10">
    <name type="scientific">Succiniclasticum ruminis</name>
    <dbReference type="NCBI Taxonomy" id="40841"/>
    <lineage>
        <taxon>Bacteria</taxon>
        <taxon>Bacillati</taxon>
        <taxon>Bacillota</taxon>
        <taxon>Negativicutes</taxon>
        <taxon>Acidaminococcales</taxon>
        <taxon>Acidaminococcaceae</taxon>
        <taxon>Succiniclasticum</taxon>
    </lineage>
</organism>
<dbReference type="SMART" id="SM00304">
    <property type="entry name" value="HAMP"/>
    <property type="match status" value="1"/>
</dbReference>
<dbReference type="Gene3D" id="3.30.70.270">
    <property type="match status" value="1"/>
</dbReference>
<dbReference type="Pfam" id="PF00672">
    <property type="entry name" value="HAMP"/>
    <property type="match status" value="1"/>
</dbReference>
<dbReference type="Gene3D" id="3.30.450.20">
    <property type="entry name" value="PAS domain"/>
    <property type="match status" value="1"/>
</dbReference>
<dbReference type="SUPFAM" id="SSF158472">
    <property type="entry name" value="HAMP domain-like"/>
    <property type="match status" value="1"/>
</dbReference>
<dbReference type="SUPFAM" id="SSF55073">
    <property type="entry name" value="Nucleotide cyclase"/>
    <property type="match status" value="1"/>
</dbReference>
<dbReference type="AlphaFoldDB" id="A0A1G6P729"/>
<dbReference type="Gene3D" id="6.10.340.10">
    <property type="match status" value="1"/>
</dbReference>
<accession>A0A1G6P729</accession>
<dbReference type="CDD" id="cd12913">
    <property type="entry name" value="PDC1_MCP_like"/>
    <property type="match status" value="1"/>
</dbReference>
<dbReference type="Pfam" id="PF02743">
    <property type="entry name" value="dCache_1"/>
    <property type="match status" value="1"/>
</dbReference>
<evidence type="ECO:0000259" key="8">
    <source>
        <dbReference type="PROSITE" id="PS50887"/>
    </source>
</evidence>
<evidence type="ECO:0000256" key="4">
    <source>
        <dbReference type="ARBA" id="ARBA00022989"/>
    </source>
</evidence>
<keyword evidence="10" id="KW-1185">Reference proteome</keyword>
<feature type="domain" description="HAMP" evidence="7">
    <location>
        <begin position="338"/>
        <end position="390"/>
    </location>
</feature>
<dbReference type="InterPro" id="IPR000160">
    <property type="entry name" value="GGDEF_dom"/>
</dbReference>
<dbReference type="PROSITE" id="PS50885">
    <property type="entry name" value="HAMP"/>
    <property type="match status" value="1"/>
</dbReference>
<evidence type="ECO:0000313" key="10">
    <source>
        <dbReference type="Proteomes" id="UP000198943"/>
    </source>
</evidence>
<dbReference type="InterPro" id="IPR033479">
    <property type="entry name" value="dCache_1"/>
</dbReference>
<dbReference type="RefSeq" id="WP_093731139.1">
    <property type="nucleotide sequence ID" value="NZ_FMYW01000020.1"/>
</dbReference>
<dbReference type="InterPro" id="IPR043128">
    <property type="entry name" value="Rev_trsase/Diguanyl_cyclase"/>
</dbReference>
<reference evidence="10" key="1">
    <citation type="submission" date="2016-10" db="EMBL/GenBank/DDBJ databases">
        <authorList>
            <person name="Varghese N."/>
            <person name="Submissions S."/>
        </authorList>
    </citation>
    <scope>NUCLEOTIDE SEQUENCE [LARGE SCALE GENOMIC DNA]</scope>
    <source>
        <strain evidence="10">DSM 11005</strain>
    </source>
</reference>
<comment type="subcellular location">
    <subcellularLocation>
        <location evidence="1">Cell membrane</location>
        <topology evidence="1">Multi-pass membrane protein</topology>
    </subcellularLocation>
</comment>
<gene>
    <name evidence="9" type="ORF">SAMN04487864_1209</name>
</gene>